<proteinExistence type="predicted"/>
<dbReference type="Pfam" id="PF04978">
    <property type="entry name" value="MST"/>
    <property type="match status" value="1"/>
</dbReference>
<reference evidence="1 2" key="1">
    <citation type="submission" date="2019-03" db="EMBL/GenBank/DDBJ databases">
        <title>Draft genome sequences of novel Actinobacteria.</title>
        <authorList>
            <person name="Sahin N."/>
            <person name="Ay H."/>
            <person name="Saygin H."/>
        </authorList>
    </citation>
    <scope>NUCLEOTIDE SEQUENCE [LARGE SCALE GENOMIC DNA]</scope>
    <source>
        <strain evidence="1 2">5K138</strain>
    </source>
</reference>
<dbReference type="RefSeq" id="WP_131901117.1">
    <property type="nucleotide sequence ID" value="NZ_SMKZ01000067.1"/>
</dbReference>
<dbReference type="InterPro" id="IPR007061">
    <property type="entry name" value="MST-like"/>
</dbReference>
<keyword evidence="2" id="KW-1185">Reference proteome</keyword>
<organism evidence="1 2">
    <name type="scientific">Jiangella asiatica</name>
    <dbReference type="NCBI Taxonomy" id="2530372"/>
    <lineage>
        <taxon>Bacteria</taxon>
        <taxon>Bacillati</taxon>
        <taxon>Actinomycetota</taxon>
        <taxon>Actinomycetes</taxon>
        <taxon>Jiangellales</taxon>
        <taxon>Jiangellaceae</taxon>
        <taxon>Jiangella</taxon>
    </lineage>
</organism>
<dbReference type="EMBL" id="SMKZ01000067">
    <property type="protein sequence ID" value="TDD98280.1"/>
    <property type="molecule type" value="Genomic_DNA"/>
</dbReference>
<dbReference type="SUPFAM" id="SSF109854">
    <property type="entry name" value="DinB/YfiT-like putative metalloenzymes"/>
    <property type="match status" value="1"/>
</dbReference>
<dbReference type="AlphaFoldDB" id="A0A4R5CIA2"/>
<evidence type="ECO:0000313" key="1">
    <source>
        <dbReference type="EMBL" id="TDD98280.1"/>
    </source>
</evidence>
<comment type="caution">
    <text evidence="1">The sequence shown here is derived from an EMBL/GenBank/DDBJ whole genome shotgun (WGS) entry which is preliminary data.</text>
</comment>
<gene>
    <name evidence="1" type="ORF">E1269_28730</name>
</gene>
<dbReference type="Proteomes" id="UP000294739">
    <property type="component" value="Unassembled WGS sequence"/>
</dbReference>
<dbReference type="Gene3D" id="1.20.120.450">
    <property type="entry name" value="dinb family like domain"/>
    <property type="match status" value="1"/>
</dbReference>
<sequence>MKASEVLVDGFGRVRESVHAVVDGLTPEQLAFRVDDGANSIAWLVWHLTRVQDDHVAEVAGREQVWTAEKWVDRFGLPFPPRATGFGQRSADVAAVTVSDPALLTGYHDAVHEATVAYVRQLGDDDLDAIVDERWDPPVTLGVRLVSVINDDAQHVGQAAFVRGTVRRR</sequence>
<name>A0A4R5CIA2_9ACTN</name>
<dbReference type="InterPro" id="IPR034660">
    <property type="entry name" value="DinB/YfiT-like"/>
</dbReference>
<accession>A0A4R5CIA2</accession>
<dbReference type="NCBIfam" id="NF047843">
    <property type="entry name" value="MST_Rv0443"/>
    <property type="match status" value="1"/>
</dbReference>
<dbReference type="InParanoid" id="A0A4R5CIA2"/>
<protein>
    <submittedName>
        <fullName evidence="1">DUF664 domain-containing protein</fullName>
    </submittedName>
</protein>
<dbReference type="OrthoDB" id="2363925at2"/>
<evidence type="ECO:0000313" key="2">
    <source>
        <dbReference type="Proteomes" id="UP000294739"/>
    </source>
</evidence>